<sequence length="2368" mass="256411">MESRDFAPPHHLLTERGALVHSAASRMAPGGHGSAQHPAHFQPGKYYSSHLSMGPHSEIQKAVCLAGGISTGARRLYCLFGLGDTCLGASFMGSFLASSTPHPSGPAASPSSPSYRAGPHSRASPIWFPHSHEVLWTTPAMVSMGNITSMKVKKTNPVSTPPGHLPQVYPHPHHPLLHHLAPHSREEDHRHPLERHKEYRDSDMGSQETKHTSACKLSSGAMADTDPGGKGGVPSSCSGGVSRPSSGGGRRCSKDEPINGEMRISESSTSTGECMRRGAAAVTAIMAPPTPHSVASYSMPPPLPPRPPPPSSHALHMGSTVAGGWLHHAHHQPHPEFFCRSSPLTLTPSKDTSSIHGGSNKEAKITGPTYVPSVGPLGDLAVTDCRGAGGGEKKAVEKNGEDCFESSSHHPLSNCQKKDKAQPYQQQLGYGKADKPPDWSHQTQHFHKLGSNVSSQSELRSCSLETPASAARDEALDSGAYHSISQESKGTHRGSGPVMPKNVPDPNTPPFRDCSQSGPDPNGKGGSGTNKEGQKVAKIRHQQHSNHGANAEERGRERGQGTPAWGARGNYQDDQRKISHQTSSNLETRSNSRALNTDNEQTHSQPPPLTPSHTVEGEGSAMKNLMNYSSQQPLLLPPHRGPFGGLGCLKQNGERSEKVDKGGTPKQSLPLRRGSANEGERGDRGGKDLGETGEGEVRQPPVGIAVAVARPPHRSPDNTAGHSRQGRVLPSMKGVSRPVYPLSREAEERKRMTEDQINLHHLDREREMIIRENKERVEFARIHPSSSCHSDLTSHLLVPGATNQIGADPTAHAHSAHHHWMQRTGSPSLWMGHSYGLSHVGMSAAFPPGLPSPLQPVLGSLSQDPNSALVVLPTEPHPHHHLDVMEQPGLWPPVYGGRGPPPPHLQHHPVYSHSSFLQQQDLYALQQHQQQQQRAIEHMQRHSLGQRKQEKHTPITIEDSPHDSTVSRTASSSSTPLFTASSNVAKPFSRTSPPPKTPTPSPGLCPSSSRQSPCYHSPSMRAHPPNPLTPTPSPAAAAPRSPALSPAPSHLSKGLERSSDRGEGQPPQDFPQSLEPAKEGQWGDLPPVYTYPPISMGYKGGPSLPEARLAEQAAMEAGPAQPDAKVLPHPCCIQPLTVEEGRRGEKESGLEGEVVASQTAEAEDQKDETRLEAKGCSVSKPESEVSGLSPCPSSDPGCLVTATGQPQKVELSPAFLGQKSLEEPQQSKEQDSETAKEDSKEDPPEKRGPEQPECTACVPVESAEKDKPVEEDEGNEEENVEVVENEEEDERSGMSPEEHLMGLVCNPPAPPPPSDSPLSALPSASAQLQGAYMWSLELLIAAALCATRDALYPPAPPSPAPGPKPHHGMEILGEVAELELQRRSHEKESDGKDMLTFDLRSLATLAAARALEIGGGSEGVEAGQQCPIRRRLNLRRKCSWTPRHEPVCPVKGSMETMGGEELAMRVQLAELQRRYKEKQRELAKLQRKHDHQKEETSRSPARRGPGRPRKRKSTLGPAAVESSKKLRGGLNLMEEKGTRKVSSHSFSNLSAAQMKAHCKHRGRPSALRSRLAKRVTHLKQKVAAQRGATAASTLHRRGSFGGEDESKSDCRSERKGRCVEWGPKLKPPFSYAVNPSGLQQDWTPGQSVKGKRGRKPKLLNNQDRFHRNDRRSSEKQAVVEERSGSESFEHEEEEDGSCDSEDGAREIKISSSSKDAAAVSIAASLPQSSKTQANRRVRSESPVLIGLAFFLASGVGSMSSTHLIRAPRRPCLSNTEKGRKEYQGSAAACPASWSGESVSSGFGEGRVLTDVSYCHVYQSVKALPNCVLSKEMLVDGLKILISKEDELLYAACVQTLDLPDIFSVVIEGERGNRPRIYSLEQLLTEAVLDVRPQTEAILTTGTRVCAYWSERSRCLYPGYVQRGEEEKEDSVMVEFDDGDRGRISLANIRLLPPGYQIHCAEPSPTLLLPGRRGRRSSTQEKRDAFADKAAAEDPAGRPQEKRPVGRPKKIHSVPKTTNMPPTVTKPVTKCNSAMMNWPAPRKRPPVDFFLFNGMSRKTARRIRERDMGFFSRPVSHSLVPQMPVKGIFGSPFEGDSFSSIAHGYSTFGNSVSVTRPATAVASVGLRDSLASPCSSAVPAAMAASYKRPLSERDRKQFLVKLDHEGVTSPKTKNGKALLRLGGSGGRGGKNLISAGAPLRYIHPGLLQDKHKHRQNMVHDLLSPDPTTSNSSSSNSAPARGFVAKAKMAVSGSTAERAEDRKEFMSKGIVVANSAAAKTQVKRKDAPPSNPHQNQSSPGSQQSKGASKDVGMAKKQRMSSPEPLPSKSSLLPGRQLWKWSGNPTQVPLDLTRFISSYYCFWLFQRSLSV</sequence>
<feature type="compositionally biased region" description="Acidic residues" evidence="1">
    <location>
        <begin position="1269"/>
        <end position="1290"/>
    </location>
</feature>
<feature type="compositionally biased region" description="Pro residues" evidence="1">
    <location>
        <begin position="992"/>
        <end position="1003"/>
    </location>
</feature>
<feature type="compositionally biased region" description="Low complexity" evidence="1">
    <location>
        <begin position="2318"/>
        <end position="2328"/>
    </location>
</feature>
<feature type="compositionally biased region" description="Polar residues" evidence="1">
    <location>
        <begin position="451"/>
        <end position="466"/>
    </location>
</feature>
<feature type="compositionally biased region" description="Pro residues" evidence="1">
    <location>
        <begin position="1024"/>
        <end position="1033"/>
    </location>
</feature>
<dbReference type="InterPro" id="IPR052429">
    <property type="entry name" value="BAH_domain_protein"/>
</dbReference>
<feature type="compositionally biased region" description="Basic and acidic residues" evidence="1">
    <location>
        <begin position="1220"/>
        <end position="1250"/>
    </location>
</feature>
<feature type="region of interest" description="Disordered" evidence="1">
    <location>
        <begin position="349"/>
        <end position="372"/>
    </location>
</feature>
<feature type="compositionally biased region" description="Acidic residues" evidence="1">
    <location>
        <begin position="1689"/>
        <end position="1701"/>
    </location>
</feature>
<feature type="region of interest" description="Disordered" evidence="1">
    <location>
        <begin position="2219"/>
        <end position="2239"/>
    </location>
</feature>
<dbReference type="Pfam" id="PF21744">
    <property type="entry name" value="BAHCC1-like_Tudor"/>
    <property type="match status" value="1"/>
</dbReference>
<feature type="compositionally biased region" description="Low complexity" evidence="1">
    <location>
        <begin position="98"/>
        <end position="114"/>
    </location>
</feature>
<feature type="region of interest" description="Disordered" evidence="1">
    <location>
        <begin position="485"/>
        <end position="701"/>
    </location>
</feature>
<dbReference type="PANTHER" id="PTHR12505:SF22">
    <property type="entry name" value="BAH AND COILED-COIL DOMAIN-CONTAINING PROTEIN 1"/>
    <property type="match status" value="1"/>
</dbReference>
<feature type="compositionally biased region" description="Polar residues" evidence="1">
    <location>
        <begin position="1636"/>
        <end position="1646"/>
    </location>
</feature>
<feature type="compositionally biased region" description="Basic and acidic residues" evidence="1">
    <location>
        <begin position="1604"/>
        <end position="1618"/>
    </location>
</feature>
<feature type="domain" description="TNRC18/BAHCC1-like SH3" evidence="3">
    <location>
        <begin position="1830"/>
        <end position="1887"/>
    </location>
</feature>
<feature type="compositionally biased region" description="Low complexity" evidence="1">
    <location>
        <begin position="964"/>
        <end position="991"/>
    </location>
</feature>
<feature type="region of interest" description="Disordered" evidence="1">
    <location>
        <begin position="1581"/>
        <end position="1702"/>
    </location>
</feature>
<protein>
    <submittedName>
        <fullName evidence="4">(spotted green pufferfish) hypothetical protein</fullName>
    </submittedName>
</protein>
<feature type="compositionally biased region" description="Basic and acidic residues" evidence="1">
    <location>
        <begin position="1663"/>
        <end position="1688"/>
    </location>
</feature>
<accession>Q4S4K5</accession>
<evidence type="ECO:0000259" key="2">
    <source>
        <dbReference type="Pfam" id="PF21744"/>
    </source>
</evidence>
<proteinExistence type="predicted"/>
<feature type="compositionally biased region" description="Basic and acidic residues" evidence="1">
    <location>
        <begin position="678"/>
        <end position="690"/>
    </location>
</feature>
<reference evidence="4" key="1">
    <citation type="journal article" date="2004" name="Nature">
        <title>Genome duplication in the teleost fish Tetraodon nigroviridis reveals the early vertebrate proto-karyotype.</title>
        <authorList>
            <person name="Jaillon O."/>
            <person name="Aury J.-M."/>
            <person name="Brunet F."/>
            <person name="Petit J.-L."/>
            <person name="Stange-Thomann N."/>
            <person name="Mauceli E."/>
            <person name="Bouneau L."/>
            <person name="Fischer C."/>
            <person name="Ozouf-Costaz C."/>
            <person name="Bernot A."/>
            <person name="Nicaud S."/>
            <person name="Jaffe D."/>
            <person name="Fisher S."/>
            <person name="Lutfalla G."/>
            <person name="Dossat C."/>
            <person name="Segurens B."/>
            <person name="Dasilva C."/>
            <person name="Salanoubat M."/>
            <person name="Levy M."/>
            <person name="Boudet N."/>
            <person name="Castellano S."/>
            <person name="Anthouard V."/>
            <person name="Jubin C."/>
            <person name="Castelli V."/>
            <person name="Katinka M."/>
            <person name="Vacherie B."/>
            <person name="Biemont C."/>
            <person name="Skalli Z."/>
            <person name="Cattolico L."/>
            <person name="Poulain J."/>
            <person name="De Berardinis V."/>
            <person name="Cruaud C."/>
            <person name="Duprat S."/>
            <person name="Brottier P."/>
            <person name="Coutanceau J.-P."/>
            <person name="Gouzy J."/>
            <person name="Parra G."/>
            <person name="Lardier G."/>
            <person name="Chapple C."/>
            <person name="McKernan K.J."/>
            <person name="McEwan P."/>
            <person name="Bosak S."/>
            <person name="Kellis M."/>
            <person name="Volff J.-N."/>
            <person name="Guigo R."/>
            <person name="Zody M.C."/>
            <person name="Mesirov J."/>
            <person name="Lindblad-Toh K."/>
            <person name="Birren B."/>
            <person name="Nusbaum C."/>
            <person name="Kahn D."/>
            <person name="Robinson-Rechavi M."/>
            <person name="Laudet V."/>
            <person name="Schachter V."/>
            <person name="Quetier F."/>
            <person name="Saurin W."/>
            <person name="Scarpelli C."/>
            <person name="Wincker P."/>
            <person name="Lander E.S."/>
            <person name="Weissenbach J."/>
            <person name="Roest Crollius H."/>
        </authorList>
    </citation>
    <scope>NUCLEOTIDE SEQUENCE [LARGE SCALE GENOMIC DNA]</scope>
</reference>
<feature type="region of interest" description="Disordered" evidence="1">
    <location>
        <begin position="1479"/>
        <end position="1530"/>
    </location>
</feature>
<evidence type="ECO:0000259" key="3">
    <source>
        <dbReference type="Pfam" id="PF24912"/>
    </source>
</evidence>
<feature type="compositionally biased region" description="Basic and acidic residues" evidence="1">
    <location>
        <begin position="1053"/>
        <end position="1063"/>
    </location>
</feature>
<feature type="domain" description="BAHCC1-like Tudor" evidence="2">
    <location>
        <begin position="1892"/>
        <end position="1955"/>
    </location>
</feature>
<feature type="compositionally biased region" description="Basic residues" evidence="1">
    <location>
        <begin position="1500"/>
        <end position="1513"/>
    </location>
</feature>
<dbReference type="InterPro" id="IPR056841">
    <property type="entry name" value="TNRC18_BAHCC1-like_SH3"/>
</dbReference>
<feature type="region of interest" description="Disordered" evidence="1">
    <location>
        <begin position="449"/>
        <end position="470"/>
    </location>
</feature>
<feature type="region of interest" description="Disordered" evidence="1">
    <location>
        <begin position="2274"/>
        <end position="2328"/>
    </location>
</feature>
<gene>
    <name evidence="4" type="ORF">GSTENG00024141001</name>
</gene>
<feature type="compositionally biased region" description="Polar residues" evidence="1">
    <location>
        <begin position="405"/>
        <end position="415"/>
    </location>
</feature>
<feature type="compositionally biased region" description="Basic and acidic residues" evidence="1">
    <location>
        <begin position="198"/>
        <end position="211"/>
    </location>
</feature>
<evidence type="ECO:0000256" key="1">
    <source>
        <dbReference type="SAM" id="MobiDB-lite"/>
    </source>
</evidence>
<feature type="region of interest" description="Disordered" evidence="1">
    <location>
        <begin position="198"/>
        <end position="273"/>
    </location>
</feature>
<evidence type="ECO:0000313" key="4">
    <source>
        <dbReference type="EMBL" id="CAG04427.1"/>
    </source>
</evidence>
<feature type="compositionally biased region" description="Low complexity" evidence="1">
    <location>
        <begin position="2225"/>
        <end position="2238"/>
    </location>
</feature>
<reference evidence="4" key="2">
    <citation type="submission" date="2004-02" db="EMBL/GenBank/DDBJ databases">
        <authorList>
            <consortium name="Genoscope"/>
            <consortium name="Whitehead Institute Centre for Genome Research"/>
        </authorList>
    </citation>
    <scope>NUCLEOTIDE SEQUENCE</scope>
</reference>
<dbReference type="PANTHER" id="PTHR12505">
    <property type="entry name" value="PHD FINGER TRANSCRIPTION FACTOR"/>
    <property type="match status" value="1"/>
</dbReference>
<dbReference type="InterPro" id="IPR048924">
    <property type="entry name" value="BAHCC1-like_Tudor"/>
</dbReference>
<organism evidence="4">
    <name type="scientific">Tetraodon nigroviridis</name>
    <name type="common">Spotted green pufferfish</name>
    <name type="synonym">Chelonodon nigroviridis</name>
    <dbReference type="NCBI Taxonomy" id="99883"/>
    <lineage>
        <taxon>Eukaryota</taxon>
        <taxon>Metazoa</taxon>
        <taxon>Chordata</taxon>
        <taxon>Craniata</taxon>
        <taxon>Vertebrata</taxon>
        <taxon>Euteleostomi</taxon>
        <taxon>Actinopterygii</taxon>
        <taxon>Neopterygii</taxon>
        <taxon>Teleostei</taxon>
        <taxon>Neoteleostei</taxon>
        <taxon>Acanthomorphata</taxon>
        <taxon>Eupercaria</taxon>
        <taxon>Tetraodontiformes</taxon>
        <taxon>Tetradontoidea</taxon>
        <taxon>Tetraodontidae</taxon>
        <taxon>Tetraodon</taxon>
    </lineage>
</organism>
<feature type="compositionally biased region" description="Basic and acidic residues" evidence="1">
    <location>
        <begin position="1139"/>
        <end position="1149"/>
    </location>
</feature>
<feature type="compositionally biased region" description="Low complexity" evidence="1">
    <location>
        <begin position="233"/>
        <end position="245"/>
    </location>
</feature>
<dbReference type="EMBL" id="CAAE01014738">
    <property type="protein sequence ID" value="CAG04427.1"/>
    <property type="molecule type" value="Genomic_DNA"/>
</dbReference>
<dbReference type="Gene3D" id="2.30.30.140">
    <property type="match status" value="1"/>
</dbReference>
<feature type="compositionally biased region" description="Polar residues" evidence="1">
    <location>
        <begin position="580"/>
        <end position="604"/>
    </location>
</feature>
<feature type="compositionally biased region" description="Low complexity" evidence="1">
    <location>
        <begin position="1034"/>
        <end position="1052"/>
    </location>
</feature>
<comment type="caution">
    <text evidence="4">The sequence shown here is derived from an EMBL/GenBank/DDBJ whole genome shotgun (WGS) entry which is preliminary data.</text>
</comment>
<feature type="compositionally biased region" description="Basic and acidic residues" evidence="1">
    <location>
        <begin position="652"/>
        <end position="663"/>
    </location>
</feature>
<name>Q4S4K5_TETNG</name>
<feature type="region of interest" description="Disordered" evidence="1">
    <location>
        <begin position="1962"/>
        <end position="2027"/>
    </location>
</feature>
<feature type="region of interest" description="Disordered" evidence="1">
    <location>
        <begin position="1139"/>
        <end position="1321"/>
    </location>
</feature>
<feature type="compositionally biased region" description="Basic and acidic residues" evidence="1">
    <location>
        <begin position="1977"/>
        <end position="2003"/>
    </location>
</feature>
<feature type="compositionally biased region" description="Basic and acidic residues" evidence="1">
    <location>
        <begin position="550"/>
        <end position="559"/>
    </location>
</feature>
<dbReference type="KEGG" id="tng:GSTEN00024141G001"/>
<feature type="region of interest" description="Disordered" evidence="1">
    <location>
        <begin position="400"/>
        <end position="422"/>
    </location>
</feature>
<dbReference type="OrthoDB" id="6426227at2759"/>
<dbReference type="Pfam" id="PF24912">
    <property type="entry name" value="SH3_TNRC18"/>
    <property type="match status" value="1"/>
</dbReference>
<feature type="region of interest" description="Disordered" evidence="1">
    <location>
        <begin position="925"/>
        <end position="1086"/>
    </location>
</feature>
<feature type="compositionally biased region" description="Low complexity" evidence="1">
    <location>
        <begin position="2290"/>
        <end position="2304"/>
    </location>
</feature>
<feature type="region of interest" description="Disordered" evidence="1">
    <location>
        <begin position="98"/>
        <end position="121"/>
    </location>
</feature>